<feature type="disulfide bond" evidence="21">
    <location>
        <begin position="522"/>
        <end position="539"/>
    </location>
</feature>
<feature type="binding site" evidence="20">
    <location>
        <position position="212"/>
    </location>
    <ligand>
        <name>Fe(3+)</name>
        <dbReference type="ChEBI" id="CHEBI:29034"/>
        <label>1</label>
    </ligand>
</feature>
<dbReference type="SMART" id="SM00094">
    <property type="entry name" value="TR_FER"/>
    <property type="match status" value="2"/>
</dbReference>
<dbReference type="GeneTree" id="ENSGT00940000159265"/>
<feature type="disulfide bond" evidence="21">
    <location>
        <begin position="259"/>
        <end position="273"/>
    </location>
</feature>
<feature type="disulfide bond" evidence="21">
    <location>
        <begin position="536"/>
        <end position="549"/>
    </location>
</feature>
<keyword evidence="4" id="KW-1003">Cell membrane</keyword>
<feature type="disulfide bond" evidence="21">
    <location>
        <begin position="28"/>
        <end position="65"/>
    </location>
</feature>
<feature type="binding site" evidence="19">
    <location>
        <position position="141"/>
    </location>
    <ligand>
        <name>hydrogencarbonate</name>
        <dbReference type="ChEBI" id="CHEBI:17544"/>
        <label>1</label>
    </ligand>
</feature>
<dbReference type="GO" id="GO:0005769">
    <property type="term" value="C:early endosome"/>
    <property type="evidence" value="ECO:0007669"/>
    <property type="project" value="TreeGrafter"/>
</dbReference>
<dbReference type="Proteomes" id="UP000694389">
    <property type="component" value="Unassembled WGS sequence"/>
</dbReference>
<keyword evidence="6" id="KW-0336">GPI-anchor</keyword>
<name>A0A8C4F336_DICLA</name>
<evidence type="ECO:0000256" key="12">
    <source>
        <dbReference type="ARBA" id="ARBA00023065"/>
    </source>
</evidence>
<feature type="disulfide bond" evidence="21">
    <location>
        <begin position="188"/>
        <end position="201"/>
    </location>
</feature>
<feature type="binding site" evidence="20">
    <location>
        <position position="559"/>
    </location>
    <ligand>
        <name>Fe(3+)</name>
        <dbReference type="ChEBI" id="CHEBI:29034"/>
        <label>2</label>
    </ligand>
</feature>
<dbReference type="CDD" id="cd13529">
    <property type="entry name" value="PBP2_transferrin"/>
    <property type="match status" value="2"/>
</dbReference>
<dbReference type="PROSITE" id="PS51408">
    <property type="entry name" value="TRANSFERRIN_LIKE_4"/>
    <property type="match status" value="2"/>
</dbReference>
<keyword evidence="15" id="KW-0325">Glycoprotein</keyword>
<dbReference type="GO" id="GO:0046872">
    <property type="term" value="F:metal ion binding"/>
    <property type="evidence" value="ECO:0007669"/>
    <property type="project" value="UniProtKB-KW"/>
</dbReference>
<dbReference type="InterPro" id="IPR016357">
    <property type="entry name" value="Transferrin"/>
</dbReference>
<feature type="disulfide bond" evidence="21">
    <location>
        <begin position="132"/>
        <end position="218"/>
    </location>
</feature>
<keyword evidence="13" id="KW-0472">Membrane</keyword>
<evidence type="ECO:0000256" key="15">
    <source>
        <dbReference type="ARBA" id="ARBA00023180"/>
    </source>
</evidence>
<feature type="binding site" evidence="19">
    <location>
        <position position="138"/>
    </location>
    <ligand>
        <name>hydrogencarbonate</name>
        <dbReference type="ChEBI" id="CHEBI:17544"/>
        <label>1</label>
    </ligand>
</feature>
<dbReference type="SUPFAM" id="SSF53850">
    <property type="entry name" value="Periplasmic binding protein-like II"/>
    <property type="match status" value="2"/>
</dbReference>
<keyword evidence="9" id="KW-0677">Repeat</keyword>
<dbReference type="PIRSF" id="PIRSF002549">
    <property type="entry name" value="Transferrin"/>
    <property type="match status" value="1"/>
</dbReference>
<organism evidence="24 25">
    <name type="scientific">Dicentrarchus labrax</name>
    <name type="common">European seabass</name>
    <name type="synonym">Morone labrax</name>
    <dbReference type="NCBI Taxonomy" id="13489"/>
    <lineage>
        <taxon>Eukaryota</taxon>
        <taxon>Metazoa</taxon>
        <taxon>Chordata</taxon>
        <taxon>Craniata</taxon>
        <taxon>Vertebrata</taxon>
        <taxon>Euteleostomi</taxon>
        <taxon>Actinopterygii</taxon>
        <taxon>Neopterygii</taxon>
        <taxon>Teleostei</taxon>
        <taxon>Neoteleostei</taxon>
        <taxon>Acanthomorphata</taxon>
        <taxon>Eupercaria</taxon>
        <taxon>Moronidae</taxon>
        <taxon>Dicentrarchus</taxon>
    </lineage>
</organism>
<feature type="binding site" evidence="20">
    <location>
        <position position="425"/>
    </location>
    <ligand>
        <name>Fe(3+)</name>
        <dbReference type="ChEBI" id="CHEBI:29034"/>
        <label>1</label>
    </ligand>
</feature>
<keyword evidence="14 21" id="KW-1015">Disulfide bond</keyword>
<feature type="binding site" evidence="19">
    <location>
        <position position="489"/>
    </location>
    <ligand>
        <name>hydrogencarbonate</name>
        <dbReference type="ChEBI" id="CHEBI:17544"/>
        <label>1</label>
    </ligand>
</feature>
<evidence type="ECO:0000256" key="20">
    <source>
        <dbReference type="PIRSR" id="PIRSR002549-3"/>
    </source>
</evidence>
<feature type="disulfide bond" evidence="21">
    <location>
        <begin position="480"/>
        <end position="565"/>
    </location>
</feature>
<feature type="binding site" evidence="20">
    <location>
        <position position="108"/>
    </location>
    <ligand>
        <name>Fe(3+)</name>
        <dbReference type="ChEBI" id="CHEBI:29034"/>
        <label>1</label>
    </ligand>
</feature>
<comment type="function">
    <text evidence="17">Involved in iron cellular uptake. Seems to be internalized and then recycled back to the cell membrane. Binds a single atom of iron per subunit. Could also bind zinc.</text>
</comment>
<feature type="disulfide bond" evidence="21">
    <location>
        <begin position="605"/>
        <end position="619"/>
    </location>
</feature>
<evidence type="ECO:0000256" key="18">
    <source>
        <dbReference type="PIRNR" id="PIRNR002549"/>
    </source>
</evidence>
<feature type="signal peptide" evidence="22">
    <location>
        <begin position="1"/>
        <end position="21"/>
    </location>
</feature>
<comment type="subcellular location">
    <subcellularLocation>
        <location evidence="1">Cell membrane</location>
        <topology evidence="1">Lipid-anchor</topology>
        <topology evidence="1">GPI-anchor</topology>
    </subcellularLocation>
    <subcellularLocation>
        <location evidence="18">Secreted</location>
    </subcellularLocation>
</comment>
<feature type="chain" id="PRO_5035791686" description="Serotransferrin" evidence="22">
    <location>
        <begin position="22"/>
        <end position="735"/>
    </location>
</feature>
<keyword evidence="10" id="KW-0862">Zinc</keyword>
<keyword evidence="16" id="KW-0449">Lipoprotein</keyword>
<evidence type="ECO:0000256" key="7">
    <source>
        <dbReference type="ARBA" id="ARBA00022723"/>
    </source>
</evidence>
<evidence type="ECO:0000256" key="14">
    <source>
        <dbReference type="ARBA" id="ARBA00023157"/>
    </source>
</evidence>
<dbReference type="PANTHER" id="PTHR11485:SF21">
    <property type="entry name" value="MELANOTRANSFERRIN"/>
    <property type="match status" value="1"/>
</dbReference>
<feature type="binding site" evidence="19">
    <location>
        <position position="488"/>
    </location>
    <ligand>
        <name>hydrogencarbonate</name>
        <dbReference type="ChEBI" id="CHEBI:17544"/>
        <label>1</label>
    </ligand>
</feature>
<dbReference type="Pfam" id="PF00405">
    <property type="entry name" value="Transferrin"/>
    <property type="match status" value="2"/>
</dbReference>
<dbReference type="AlphaFoldDB" id="A0A8C4F336"/>
<evidence type="ECO:0000256" key="8">
    <source>
        <dbReference type="ARBA" id="ARBA00022729"/>
    </source>
</evidence>
<protein>
    <recommendedName>
        <fullName evidence="18">Serotransferrin</fullName>
    </recommendedName>
</protein>
<sequence>MNHLVQYSNKWFLCVSMLVFGQSSIRWCTISNEEQKKCHAMSQAFSQVSIRPSLTCVKGMAVEACVQKLQKEADALSMFSTDIYNLGKTASFKMAASESKADRSGTSYYAVAVVKKANSGININNLAGKKSCHTGKGRTAGWNMPLGYLIDQGYMSVMGCDFSQGVAEFFNASCIPGANQAGDPKSLCQLCKGDNAGNHKCEMSVQERYFSYEGAFRCLVEDAGEVAFIKHTTVEENTGGNVLVKWAKPLLSSDYELLCRDGSRAPVSQWNRCHLVRVPFRGIAVGNHITPSVVFTMLKEGLEKSNFNMFSSAEYGGGTVLFSESTTMFQEVESEDPQKWMGHYYYNALRAMDCKAEGETPDHNVKLYALRWCVLTGREQEKCADMGAAFQSKGLTPAVRCVHGDSVTNCMDKIKNKEADAITLDGGYIYTAGKEYGLVPATAESYTDDRDGSIYYAVAVVKKSSQDIRNLDDLRGRRSCHTGYGRTAGWNIPVATLMERGLINPQQCQIPQAMGEFFQQSCVPGANQPGFPSSLCGLCVGDSKGQNKCDKGKDLYDGYNGAFRCLARGDGDVAFVKHSTVFQNTDGSGESWATDLRSTDFQLLCSHGTKAEVSQYRHCHLARVPSHAVMVRPDTNIHAVYGLLDHAQKYFGSDTNPGFRMFDSEAYGEADLIFKDSTVRLVSVGDKKTYQEWLGQGYMDSLVDLDCNSSVTGKNAKLHNTIFTRLGQLLLISIV</sequence>
<feature type="binding site" evidence="20">
    <location>
        <position position="627"/>
    </location>
    <ligand>
        <name>Fe(3+)</name>
        <dbReference type="ChEBI" id="CHEBI:29034"/>
        <label>1</label>
    </ligand>
</feature>
<feature type="domain" description="Transferrin-like" evidence="23">
    <location>
        <begin position="370"/>
        <end position="707"/>
    </location>
</feature>
<evidence type="ECO:0000256" key="11">
    <source>
        <dbReference type="ARBA" id="ARBA00023004"/>
    </source>
</evidence>
<evidence type="ECO:0000256" key="16">
    <source>
        <dbReference type="ARBA" id="ARBA00023288"/>
    </source>
</evidence>
<feature type="disulfide bond" evidence="21">
    <location>
        <begin position="373"/>
        <end position="410"/>
    </location>
</feature>
<feature type="binding site" evidence="19">
    <location>
        <position position="486"/>
    </location>
    <ligand>
        <name>hydrogencarbonate</name>
        <dbReference type="ChEBI" id="CHEBI:17544"/>
        <label>2</label>
    </ligand>
</feature>
<dbReference type="GO" id="GO:0006826">
    <property type="term" value="P:iron ion transport"/>
    <property type="evidence" value="ECO:0007669"/>
    <property type="project" value="UniProtKB-KW"/>
</dbReference>
<keyword evidence="7 18" id="KW-0479">Metal-binding</keyword>
<dbReference type="InterPro" id="IPR001156">
    <property type="entry name" value="Transferrin-like_dom"/>
</dbReference>
<evidence type="ECO:0000259" key="23">
    <source>
        <dbReference type="PROSITE" id="PS51408"/>
    </source>
</evidence>
<reference evidence="24" key="1">
    <citation type="submission" date="2025-08" db="UniProtKB">
        <authorList>
            <consortium name="Ensembl"/>
        </authorList>
    </citation>
    <scope>IDENTIFICATION</scope>
</reference>
<keyword evidence="5 18" id="KW-0410">Iron transport</keyword>
<evidence type="ECO:0000256" key="17">
    <source>
        <dbReference type="ARBA" id="ARBA00054140"/>
    </source>
</evidence>
<feature type="disulfide bond" evidence="21">
    <location>
        <begin position="508"/>
        <end position="707"/>
    </location>
</feature>
<dbReference type="PANTHER" id="PTHR11485">
    <property type="entry name" value="TRANSFERRIN"/>
    <property type="match status" value="1"/>
</dbReference>
<evidence type="ECO:0000256" key="22">
    <source>
        <dbReference type="SAM" id="SignalP"/>
    </source>
</evidence>
<evidence type="ECO:0000256" key="19">
    <source>
        <dbReference type="PIRSR" id="PIRSR002549-2"/>
    </source>
</evidence>
<dbReference type="GO" id="GO:0005615">
    <property type="term" value="C:extracellular space"/>
    <property type="evidence" value="ECO:0007669"/>
    <property type="project" value="InterPro"/>
</dbReference>
<comment type="function">
    <text evidence="18">Transferrins are iron binding transport proteins which bind Fe(3+) ion in association with the binding of an anion, usually bicarbonate.</text>
</comment>
<feature type="disulfide bond" evidence="21">
    <location>
        <begin position="383"/>
        <end position="401"/>
    </location>
</feature>
<feature type="disulfide bond" evidence="21">
    <location>
        <begin position="38"/>
        <end position="56"/>
    </location>
</feature>
<evidence type="ECO:0000256" key="9">
    <source>
        <dbReference type="ARBA" id="ARBA00022737"/>
    </source>
</evidence>
<evidence type="ECO:0000256" key="13">
    <source>
        <dbReference type="ARBA" id="ARBA00023136"/>
    </source>
</evidence>
<proteinExistence type="inferred from homology"/>
<evidence type="ECO:0000256" key="21">
    <source>
        <dbReference type="PIRSR" id="PIRSR002549-4"/>
    </source>
</evidence>
<evidence type="ECO:0000256" key="1">
    <source>
        <dbReference type="ARBA" id="ARBA00004609"/>
    </source>
</evidence>
<evidence type="ECO:0000256" key="5">
    <source>
        <dbReference type="ARBA" id="ARBA00022496"/>
    </source>
</evidence>
<evidence type="ECO:0000256" key="6">
    <source>
        <dbReference type="ARBA" id="ARBA00022622"/>
    </source>
</evidence>
<feature type="domain" description="Transferrin-like" evidence="23">
    <location>
        <begin position="25"/>
        <end position="354"/>
    </location>
</feature>
<dbReference type="Ensembl" id="ENSDLAT00005028071.2">
    <property type="protein sequence ID" value="ENSDLAP00005026285.2"/>
    <property type="gene ID" value="ENSDLAG00005011829.2"/>
</dbReference>
<evidence type="ECO:0000256" key="4">
    <source>
        <dbReference type="ARBA" id="ARBA00022475"/>
    </source>
</evidence>
<dbReference type="GO" id="GO:0055037">
    <property type="term" value="C:recycling endosome"/>
    <property type="evidence" value="ECO:0007669"/>
    <property type="project" value="TreeGrafter"/>
</dbReference>
<keyword evidence="11 18" id="KW-0408">Iron</keyword>
<keyword evidence="3 18" id="KW-0813">Transport</keyword>
<evidence type="ECO:0000256" key="3">
    <source>
        <dbReference type="ARBA" id="ARBA00022448"/>
    </source>
</evidence>
<comment type="similarity">
    <text evidence="18">Belongs to the transferrin family.</text>
</comment>
<keyword evidence="18" id="KW-0964">Secreted</keyword>
<feature type="binding site" evidence="19">
    <location>
        <position position="140"/>
    </location>
    <ligand>
        <name>hydrogencarbonate</name>
        <dbReference type="ChEBI" id="CHEBI:17544"/>
        <label>1</label>
    </ligand>
</feature>
<dbReference type="PROSITE" id="PS00206">
    <property type="entry name" value="TRANSFERRIN_LIKE_2"/>
    <property type="match status" value="2"/>
</dbReference>
<comment type="subunit">
    <text evidence="2 18">Monomer.</text>
</comment>
<keyword evidence="12 18" id="KW-0406">Ion transport</keyword>
<reference evidence="24" key="2">
    <citation type="submission" date="2025-09" db="UniProtKB">
        <authorList>
            <consortium name="Ensembl"/>
        </authorList>
    </citation>
    <scope>IDENTIFICATION</scope>
</reference>
<dbReference type="PROSITE" id="PS00205">
    <property type="entry name" value="TRANSFERRIN_LIKE_1"/>
    <property type="match status" value="2"/>
</dbReference>
<dbReference type="FunFam" id="3.40.190.10:FF:000108">
    <property type="entry name" value="melanotransferrin"/>
    <property type="match status" value="2"/>
</dbReference>
<dbReference type="PRINTS" id="PR00422">
    <property type="entry name" value="TRANSFERRIN"/>
</dbReference>
<feature type="disulfide bond" evidence="21">
    <location>
        <begin position="174"/>
        <end position="191"/>
    </location>
</feature>
<evidence type="ECO:0000256" key="10">
    <source>
        <dbReference type="ARBA" id="ARBA00022833"/>
    </source>
</evidence>
<dbReference type="Gene3D" id="3.40.190.10">
    <property type="entry name" value="Periplasmic binding protein-like II"/>
    <property type="match status" value="4"/>
</dbReference>
<feature type="binding site" evidence="19">
    <location>
        <position position="482"/>
    </location>
    <ligand>
        <name>hydrogencarbonate</name>
        <dbReference type="ChEBI" id="CHEBI:17544"/>
        <label>1</label>
    </ligand>
</feature>
<dbReference type="GO" id="GO:0098552">
    <property type="term" value="C:side of membrane"/>
    <property type="evidence" value="ECO:0007669"/>
    <property type="project" value="UniProtKB-KW"/>
</dbReference>
<evidence type="ECO:0000313" key="24">
    <source>
        <dbReference type="Ensembl" id="ENSDLAP00005026285.2"/>
    </source>
</evidence>
<keyword evidence="8 22" id="KW-0732">Signal</keyword>
<dbReference type="InterPro" id="IPR018195">
    <property type="entry name" value="Transferrin_Fe_BS"/>
</dbReference>
<feature type="binding site" evidence="20">
    <location>
        <position position="455"/>
    </location>
    <ligand>
        <name>Fe(3+)</name>
        <dbReference type="ChEBI" id="CHEBI:29034"/>
        <label>1</label>
    </ligand>
</feature>
<dbReference type="GO" id="GO:0005886">
    <property type="term" value="C:plasma membrane"/>
    <property type="evidence" value="ECO:0007669"/>
    <property type="project" value="UniProtKB-SubCell"/>
</dbReference>
<evidence type="ECO:0000313" key="25">
    <source>
        <dbReference type="Proteomes" id="UP000694389"/>
    </source>
</evidence>
<evidence type="ECO:0000256" key="2">
    <source>
        <dbReference type="ARBA" id="ARBA00011245"/>
    </source>
</evidence>
<accession>A0A8C4F336</accession>
<feature type="binding site" evidence="19">
    <location>
        <position position="134"/>
    </location>
    <ligand>
        <name>hydrogencarbonate</name>
        <dbReference type="ChEBI" id="CHEBI:17544"/>
        <label>1</label>
    </ligand>
</feature>
<keyword evidence="25" id="KW-1185">Reference proteome</keyword>